<reference evidence="1" key="1">
    <citation type="submission" date="2020-05" db="EMBL/GenBank/DDBJ databases">
        <authorList>
            <person name="Chiriac C."/>
            <person name="Salcher M."/>
            <person name="Ghai R."/>
            <person name="Kavagutti S V."/>
        </authorList>
    </citation>
    <scope>NUCLEOTIDE SEQUENCE</scope>
</reference>
<gene>
    <name evidence="1" type="ORF">UFOPK4061_00544</name>
</gene>
<name>A0A6J7PNB6_9ZZZZ</name>
<dbReference type="AlphaFoldDB" id="A0A6J7PNB6"/>
<dbReference type="EMBL" id="CAFBPD010000079">
    <property type="protein sequence ID" value="CAB5004703.1"/>
    <property type="molecule type" value="Genomic_DNA"/>
</dbReference>
<protein>
    <submittedName>
        <fullName evidence="1">Unannotated protein</fullName>
    </submittedName>
</protein>
<sequence length="350" mass="36665">MPEVAHLIAPEQGLPVAGQCRSVLHEQVGDLLGEGIVKGDPHEEGRQILESALAVDDLGQLGDGRPHISASGLGDAACDDSSGAGIGLPAGPLSEDIDVDAVVPDGDVRHSGVLLHLRAVGGTDRCRCGRDRLGWEAAIAAGEDEGGREPQDVPFEGPRIGLVEVVDVEDDAAIRRCEEAEIRQMGVAAELGHQAGVRHCREVLGHDARAAAVEGEGGDRHPGMPERKERLDSDDLLVGEEVDGIATRCTRDELANGCPGAALPRLATVGLALRNSGRPDVHGKGHREGRIMRLGCRIGHVARLRPNSRGVAPSLDEAFTGCLAGCRRRAGSIDERGGGECVTCRPMPTP</sequence>
<accession>A0A6J7PNB6</accession>
<evidence type="ECO:0000313" key="1">
    <source>
        <dbReference type="EMBL" id="CAB5004703.1"/>
    </source>
</evidence>
<proteinExistence type="predicted"/>
<organism evidence="1">
    <name type="scientific">freshwater metagenome</name>
    <dbReference type="NCBI Taxonomy" id="449393"/>
    <lineage>
        <taxon>unclassified sequences</taxon>
        <taxon>metagenomes</taxon>
        <taxon>ecological metagenomes</taxon>
    </lineage>
</organism>